<dbReference type="PROSITE" id="PS51698">
    <property type="entry name" value="U_BOX"/>
    <property type="match status" value="1"/>
</dbReference>
<dbReference type="eggNOG" id="KOG0167">
    <property type="taxonomic scope" value="Eukaryota"/>
</dbReference>
<evidence type="ECO:0000313" key="2">
    <source>
        <dbReference type="EnsemblProtists" id="EOD22924"/>
    </source>
</evidence>
<dbReference type="Gene3D" id="3.30.40.10">
    <property type="entry name" value="Zinc/RING finger domain, C3HC4 (zinc finger)"/>
    <property type="match status" value="1"/>
</dbReference>
<dbReference type="CDD" id="cd16655">
    <property type="entry name" value="RING-Ubox_WDSUB1-like"/>
    <property type="match status" value="1"/>
</dbReference>
<dbReference type="HOGENOM" id="CLU_114384_3_1_1"/>
<feature type="domain" description="U-box" evidence="1">
    <location>
        <begin position="2"/>
        <end position="65"/>
    </location>
</feature>
<dbReference type="Pfam" id="PF04564">
    <property type="entry name" value="U-box"/>
    <property type="match status" value="1"/>
</dbReference>
<accession>A0A0D3JHD9</accession>
<evidence type="ECO:0000313" key="3">
    <source>
        <dbReference type="Proteomes" id="UP000013827"/>
    </source>
</evidence>
<dbReference type="RefSeq" id="XP_005775353.1">
    <property type="nucleotide sequence ID" value="XM_005775296.1"/>
</dbReference>
<dbReference type="KEGG" id="ehx:EMIHUDRAFT_60230"/>
<sequence>PELLEQLQCPLSFEIMTDPVMNAAGQTYERSAIEAWFFRGKRTDPMTGIVLEHTHLVPNVFARSM</sequence>
<dbReference type="PaxDb" id="2903-EOD22924"/>
<dbReference type="Proteomes" id="UP000013827">
    <property type="component" value="Unassembled WGS sequence"/>
</dbReference>
<dbReference type="InterPro" id="IPR052085">
    <property type="entry name" value="WD-SAM-U-box"/>
</dbReference>
<dbReference type="PANTHER" id="PTHR46573:SF1">
    <property type="entry name" value="WD REPEAT, SAM AND U-BOX DOMAIN-CONTAINING PROTEIN 1"/>
    <property type="match status" value="1"/>
</dbReference>
<keyword evidence="3" id="KW-1185">Reference proteome</keyword>
<evidence type="ECO:0000259" key="1">
    <source>
        <dbReference type="PROSITE" id="PS51698"/>
    </source>
</evidence>
<dbReference type="InterPro" id="IPR003613">
    <property type="entry name" value="Ubox_domain"/>
</dbReference>
<organism evidence="2 3">
    <name type="scientific">Emiliania huxleyi (strain CCMP1516)</name>
    <dbReference type="NCBI Taxonomy" id="280463"/>
    <lineage>
        <taxon>Eukaryota</taxon>
        <taxon>Haptista</taxon>
        <taxon>Haptophyta</taxon>
        <taxon>Prymnesiophyceae</taxon>
        <taxon>Isochrysidales</taxon>
        <taxon>Noelaerhabdaceae</taxon>
        <taxon>Emiliania</taxon>
    </lineage>
</organism>
<dbReference type="InterPro" id="IPR013083">
    <property type="entry name" value="Znf_RING/FYVE/PHD"/>
</dbReference>
<dbReference type="PANTHER" id="PTHR46573">
    <property type="entry name" value="WD REPEAT, SAM AND U-BOX DOMAIN-CONTAINING PROTEIN 1"/>
    <property type="match status" value="1"/>
</dbReference>
<reference evidence="2" key="2">
    <citation type="submission" date="2024-10" db="UniProtKB">
        <authorList>
            <consortium name="EnsemblProtists"/>
        </authorList>
    </citation>
    <scope>IDENTIFICATION</scope>
</reference>
<dbReference type="AlphaFoldDB" id="A0A0D3JHD9"/>
<dbReference type="GO" id="GO:0004842">
    <property type="term" value="F:ubiquitin-protein transferase activity"/>
    <property type="evidence" value="ECO:0007669"/>
    <property type="project" value="InterPro"/>
</dbReference>
<dbReference type="GO" id="GO:0016567">
    <property type="term" value="P:protein ubiquitination"/>
    <property type="evidence" value="ECO:0007669"/>
    <property type="project" value="InterPro"/>
</dbReference>
<dbReference type="EnsemblProtists" id="EOD22924">
    <property type="protein sequence ID" value="EOD22924"/>
    <property type="gene ID" value="EMIHUDRAFT_60230"/>
</dbReference>
<dbReference type="SUPFAM" id="SSF57850">
    <property type="entry name" value="RING/U-box"/>
    <property type="match status" value="1"/>
</dbReference>
<dbReference type="GeneID" id="17268471"/>
<proteinExistence type="predicted"/>
<reference evidence="3" key="1">
    <citation type="journal article" date="2013" name="Nature">
        <title>Pan genome of the phytoplankton Emiliania underpins its global distribution.</title>
        <authorList>
            <person name="Read B.A."/>
            <person name="Kegel J."/>
            <person name="Klute M.J."/>
            <person name="Kuo A."/>
            <person name="Lefebvre S.C."/>
            <person name="Maumus F."/>
            <person name="Mayer C."/>
            <person name="Miller J."/>
            <person name="Monier A."/>
            <person name="Salamov A."/>
            <person name="Young J."/>
            <person name="Aguilar M."/>
            <person name="Claverie J.M."/>
            <person name="Frickenhaus S."/>
            <person name="Gonzalez K."/>
            <person name="Herman E.K."/>
            <person name="Lin Y.C."/>
            <person name="Napier J."/>
            <person name="Ogata H."/>
            <person name="Sarno A.F."/>
            <person name="Shmutz J."/>
            <person name="Schroeder D."/>
            <person name="de Vargas C."/>
            <person name="Verret F."/>
            <person name="von Dassow P."/>
            <person name="Valentin K."/>
            <person name="Van de Peer Y."/>
            <person name="Wheeler G."/>
            <person name="Dacks J.B."/>
            <person name="Delwiche C.F."/>
            <person name="Dyhrman S.T."/>
            <person name="Glockner G."/>
            <person name="John U."/>
            <person name="Richards T."/>
            <person name="Worden A.Z."/>
            <person name="Zhang X."/>
            <person name="Grigoriev I.V."/>
            <person name="Allen A.E."/>
            <person name="Bidle K."/>
            <person name="Borodovsky M."/>
            <person name="Bowler C."/>
            <person name="Brownlee C."/>
            <person name="Cock J.M."/>
            <person name="Elias M."/>
            <person name="Gladyshev V.N."/>
            <person name="Groth M."/>
            <person name="Guda C."/>
            <person name="Hadaegh A."/>
            <person name="Iglesias-Rodriguez M.D."/>
            <person name="Jenkins J."/>
            <person name="Jones B.M."/>
            <person name="Lawson T."/>
            <person name="Leese F."/>
            <person name="Lindquist E."/>
            <person name="Lobanov A."/>
            <person name="Lomsadze A."/>
            <person name="Malik S.B."/>
            <person name="Marsh M.E."/>
            <person name="Mackinder L."/>
            <person name="Mock T."/>
            <person name="Mueller-Roeber B."/>
            <person name="Pagarete A."/>
            <person name="Parker M."/>
            <person name="Probert I."/>
            <person name="Quesneville H."/>
            <person name="Raines C."/>
            <person name="Rensing S.A."/>
            <person name="Riano-Pachon D.M."/>
            <person name="Richier S."/>
            <person name="Rokitta S."/>
            <person name="Shiraiwa Y."/>
            <person name="Soanes D.M."/>
            <person name="van der Giezen M."/>
            <person name="Wahlund T.M."/>
            <person name="Williams B."/>
            <person name="Wilson W."/>
            <person name="Wolfe G."/>
            <person name="Wurch L.L."/>
        </authorList>
    </citation>
    <scope>NUCLEOTIDE SEQUENCE</scope>
</reference>
<dbReference type="SMART" id="SM00504">
    <property type="entry name" value="Ubox"/>
    <property type="match status" value="1"/>
</dbReference>
<dbReference type="STRING" id="2903.R1EPY8"/>
<protein>
    <recommendedName>
        <fullName evidence="1">U-box domain-containing protein</fullName>
    </recommendedName>
</protein>
<name>A0A0D3JHD9_EMIH1</name>